<dbReference type="Gene3D" id="3.30.430.20">
    <property type="entry name" value="Gnk2 domain, C-X8-C-X2-C motif"/>
    <property type="match status" value="1"/>
</dbReference>
<dbReference type="CDD" id="cd23509">
    <property type="entry name" value="Gnk2-like"/>
    <property type="match status" value="1"/>
</dbReference>
<evidence type="ECO:0000256" key="3">
    <source>
        <dbReference type="ARBA" id="ARBA00022729"/>
    </source>
</evidence>
<keyword evidence="4" id="KW-0677">Repeat</keyword>
<evidence type="ECO:0000256" key="1">
    <source>
        <dbReference type="ARBA" id="ARBA00004613"/>
    </source>
</evidence>
<dbReference type="Pfam" id="PF01657">
    <property type="entry name" value="Stress-antifung"/>
    <property type="match status" value="1"/>
</dbReference>
<dbReference type="InterPro" id="IPR050581">
    <property type="entry name" value="CRR_secretory_protein"/>
</dbReference>
<name>A0AAW0M5P4_QUESU</name>
<comment type="caution">
    <text evidence="8">The sequence shown here is derived from an EMBL/GenBank/DDBJ whole genome shotgun (WGS) entry which is preliminary data.</text>
</comment>
<dbReference type="GO" id="GO:0005576">
    <property type="term" value="C:extracellular region"/>
    <property type="evidence" value="ECO:0007669"/>
    <property type="project" value="UniProtKB-SubCell"/>
</dbReference>
<dbReference type="PROSITE" id="PS51473">
    <property type="entry name" value="GNK2"/>
    <property type="match status" value="1"/>
</dbReference>
<evidence type="ECO:0000256" key="4">
    <source>
        <dbReference type="ARBA" id="ARBA00022737"/>
    </source>
</evidence>
<evidence type="ECO:0000259" key="7">
    <source>
        <dbReference type="PROSITE" id="PS51473"/>
    </source>
</evidence>
<evidence type="ECO:0000256" key="2">
    <source>
        <dbReference type="ARBA" id="ARBA00022525"/>
    </source>
</evidence>
<reference evidence="8" key="1">
    <citation type="submission" date="2017-12" db="EMBL/GenBank/DDBJ databases">
        <authorList>
            <person name="Barbosa P."/>
            <person name="Usie A."/>
            <person name="Ramos A.M."/>
        </authorList>
    </citation>
    <scope>NUCLEOTIDE SEQUENCE</scope>
    <source>
        <strain evidence="8">HL8</strain>
        <tissue evidence="8">Leaves</tissue>
    </source>
</reference>
<sequence length="173" mass="19275">MSQLGMKQSIAEEKSLSVDEDQSQNDAVTPISSFGLAQCRGDVRRTDCPSCIQDAANQIRQRCPNQANARIWYDFCFLRYNSKSFIGEIDTSYGMLYGNVENVTDPDTFNKELGTLIGQIRAQAVETKNEGLGKASRKRDNISNISQPSGKENHMIEPKTESRVLDCSMPAKI</sequence>
<feature type="domain" description="Gnk2-homologous" evidence="7">
    <location>
        <begin position="1"/>
        <end position="85"/>
    </location>
</feature>
<dbReference type="InterPro" id="IPR038408">
    <property type="entry name" value="GNK2_sf"/>
</dbReference>
<dbReference type="AlphaFoldDB" id="A0AAW0M5P4"/>
<dbReference type="PANTHER" id="PTHR32411">
    <property type="entry name" value="CYSTEINE-RICH REPEAT SECRETORY PROTEIN 38-RELATED"/>
    <property type="match status" value="1"/>
</dbReference>
<accession>A0AAW0M5P4</accession>
<gene>
    <name evidence="8" type="primary">CRRSP55_10</name>
    <name evidence="8" type="ORF">CFP56_013871</name>
</gene>
<keyword evidence="2" id="KW-0964">Secreted</keyword>
<reference evidence="8" key="3">
    <citation type="submission" date="2023-07" db="EMBL/GenBank/DDBJ databases">
        <title>An improved reference 1 genome and first organelle genomes of Quercus suber.</title>
        <authorList>
            <consortium name="Genosuber Consortium"/>
            <person name="Usie A."/>
            <person name="Serra O."/>
            <person name="Barros P."/>
        </authorList>
    </citation>
    <scope>NUCLEOTIDE SEQUENCE</scope>
    <source>
        <strain evidence="8">HL8</strain>
        <tissue evidence="8">Leaves</tissue>
    </source>
</reference>
<dbReference type="InterPro" id="IPR002902">
    <property type="entry name" value="GNK2"/>
</dbReference>
<dbReference type="EMBL" id="PKMF04000021">
    <property type="protein sequence ID" value="KAK7858156.1"/>
    <property type="molecule type" value="Genomic_DNA"/>
</dbReference>
<feature type="region of interest" description="Disordered" evidence="6">
    <location>
        <begin position="1"/>
        <end position="25"/>
    </location>
</feature>
<feature type="region of interest" description="Disordered" evidence="6">
    <location>
        <begin position="129"/>
        <end position="154"/>
    </location>
</feature>
<comment type="similarity">
    <text evidence="5">Belongs to the cysteine-rich repeat secretory protein family.</text>
</comment>
<evidence type="ECO:0000256" key="6">
    <source>
        <dbReference type="SAM" id="MobiDB-lite"/>
    </source>
</evidence>
<evidence type="ECO:0000256" key="5">
    <source>
        <dbReference type="ARBA" id="ARBA00038515"/>
    </source>
</evidence>
<dbReference type="PANTHER" id="PTHR32411:SF55">
    <property type="entry name" value="CYSTEINE-RICH REPEAT SECRETORY PROTEIN 55"/>
    <property type="match status" value="1"/>
</dbReference>
<keyword evidence="3" id="KW-0732">Signal</keyword>
<evidence type="ECO:0000313" key="8">
    <source>
        <dbReference type="EMBL" id="KAK7858156.1"/>
    </source>
</evidence>
<protein>
    <submittedName>
        <fullName evidence="8">Cysteine-rich repeat secretory protein 55</fullName>
    </submittedName>
</protein>
<reference evidence="8" key="2">
    <citation type="journal article" date="2018" name="Sci. Data">
        <title>The draft genome sequence of cork oak.</title>
        <authorList>
            <person name="Ramos A.M."/>
            <person name="Usie A."/>
            <person name="Barbosa P."/>
            <person name="Barros P.M."/>
            <person name="Capote T."/>
            <person name="Chaves I."/>
            <person name="Simoes F."/>
            <person name="Abreu I."/>
            <person name="Carrasquinho I."/>
            <person name="Faro C."/>
            <person name="Guimaraes J.B."/>
            <person name="Mendonca D."/>
            <person name="Nobrega F."/>
            <person name="Rodrigues L."/>
            <person name="Saibo N.J.M."/>
            <person name="Varela M.C."/>
            <person name="Egas C."/>
            <person name="Matos J."/>
            <person name="Miguel C.M."/>
            <person name="Oliveira M.M."/>
            <person name="Ricardo C.P."/>
            <person name="Goncalves S."/>
        </authorList>
    </citation>
    <scope>NUCLEOTIDE SEQUENCE [LARGE SCALE GENOMIC DNA]</scope>
    <source>
        <strain evidence="8">HL8</strain>
    </source>
</reference>
<organism evidence="8">
    <name type="scientific">Quercus suber</name>
    <name type="common">Cork oak</name>
    <dbReference type="NCBI Taxonomy" id="58331"/>
    <lineage>
        <taxon>Eukaryota</taxon>
        <taxon>Viridiplantae</taxon>
        <taxon>Streptophyta</taxon>
        <taxon>Embryophyta</taxon>
        <taxon>Tracheophyta</taxon>
        <taxon>Spermatophyta</taxon>
        <taxon>Magnoliopsida</taxon>
        <taxon>eudicotyledons</taxon>
        <taxon>Gunneridae</taxon>
        <taxon>Pentapetalae</taxon>
        <taxon>rosids</taxon>
        <taxon>fabids</taxon>
        <taxon>Fagales</taxon>
        <taxon>Fagaceae</taxon>
        <taxon>Quercus</taxon>
    </lineage>
</organism>
<comment type="subcellular location">
    <subcellularLocation>
        <location evidence="1">Secreted</location>
    </subcellularLocation>
</comment>
<proteinExistence type="inferred from homology"/>